<reference evidence="5 6" key="1">
    <citation type="submission" date="2019-01" db="EMBL/GenBank/DDBJ databases">
        <authorList>
            <person name="Ferrante I. M."/>
        </authorList>
    </citation>
    <scope>NUCLEOTIDE SEQUENCE [LARGE SCALE GENOMIC DNA]</scope>
    <source>
        <strain evidence="5 6">B856</strain>
    </source>
</reference>
<keyword evidence="2" id="KW-0378">Hydrolase</keyword>
<proteinExistence type="inferred from homology"/>
<dbReference type="EMBL" id="CAACVS010000699">
    <property type="protein sequence ID" value="VEU45310.1"/>
    <property type="molecule type" value="Genomic_DNA"/>
</dbReference>
<gene>
    <name evidence="5" type="ORF">PSNMU_V1.4_AUG-EV-PASAV3_0124820</name>
</gene>
<dbReference type="AlphaFoldDB" id="A0A448ZTD6"/>
<dbReference type="InterPro" id="IPR000073">
    <property type="entry name" value="AB_hydrolase_1"/>
</dbReference>
<evidence type="ECO:0000313" key="6">
    <source>
        <dbReference type="Proteomes" id="UP000291116"/>
    </source>
</evidence>
<dbReference type="Gene3D" id="3.40.50.1820">
    <property type="entry name" value="alpha/beta hydrolase"/>
    <property type="match status" value="1"/>
</dbReference>
<dbReference type="InterPro" id="IPR029058">
    <property type="entry name" value="AB_hydrolase_fold"/>
</dbReference>
<organism evidence="5 6">
    <name type="scientific">Pseudo-nitzschia multistriata</name>
    <dbReference type="NCBI Taxonomy" id="183589"/>
    <lineage>
        <taxon>Eukaryota</taxon>
        <taxon>Sar</taxon>
        <taxon>Stramenopiles</taxon>
        <taxon>Ochrophyta</taxon>
        <taxon>Bacillariophyta</taxon>
        <taxon>Bacillariophyceae</taxon>
        <taxon>Bacillariophycidae</taxon>
        <taxon>Bacillariales</taxon>
        <taxon>Bacillariaceae</taxon>
        <taxon>Pseudo-nitzschia</taxon>
    </lineage>
</organism>
<accession>A0A448ZTD6</accession>
<keyword evidence="6" id="KW-1185">Reference proteome</keyword>
<name>A0A448ZTD6_9STRA</name>
<evidence type="ECO:0000313" key="5">
    <source>
        <dbReference type="EMBL" id="VEU45310.1"/>
    </source>
</evidence>
<protein>
    <recommendedName>
        <fullName evidence="4">AB hydrolase-1 domain-containing protein</fullName>
    </recommendedName>
</protein>
<dbReference type="OrthoDB" id="190201at2759"/>
<evidence type="ECO:0000256" key="3">
    <source>
        <dbReference type="SAM" id="MobiDB-lite"/>
    </source>
</evidence>
<dbReference type="Proteomes" id="UP000291116">
    <property type="component" value="Unassembled WGS sequence"/>
</dbReference>
<comment type="similarity">
    <text evidence="1">Belongs to the peptidase S33 family.</text>
</comment>
<feature type="domain" description="AB hydrolase-1" evidence="4">
    <location>
        <begin position="80"/>
        <end position="207"/>
    </location>
</feature>
<evidence type="ECO:0000259" key="4">
    <source>
        <dbReference type="Pfam" id="PF00561"/>
    </source>
</evidence>
<dbReference type="SUPFAM" id="SSF53474">
    <property type="entry name" value="alpha/beta-Hydrolases"/>
    <property type="match status" value="1"/>
</dbReference>
<evidence type="ECO:0000256" key="2">
    <source>
        <dbReference type="ARBA" id="ARBA00022801"/>
    </source>
</evidence>
<feature type="region of interest" description="Disordered" evidence="3">
    <location>
        <begin position="1"/>
        <end position="23"/>
    </location>
</feature>
<dbReference type="InterPro" id="IPR002410">
    <property type="entry name" value="Peptidase_S33"/>
</dbReference>
<dbReference type="GO" id="GO:0006508">
    <property type="term" value="P:proteolysis"/>
    <property type="evidence" value="ECO:0007669"/>
    <property type="project" value="InterPro"/>
</dbReference>
<evidence type="ECO:0000256" key="1">
    <source>
        <dbReference type="ARBA" id="ARBA00010088"/>
    </source>
</evidence>
<dbReference type="Pfam" id="PF00561">
    <property type="entry name" value="Abhydrolase_1"/>
    <property type="match status" value="1"/>
</dbReference>
<dbReference type="PRINTS" id="PR00793">
    <property type="entry name" value="PROAMNOPTASE"/>
</dbReference>
<dbReference type="GO" id="GO:0008233">
    <property type="term" value="F:peptidase activity"/>
    <property type="evidence" value="ECO:0007669"/>
    <property type="project" value="InterPro"/>
</dbReference>
<sequence length="500" mass="53859">MSGDTKNSSANNDDESSSDKFSGWTCDQITPDLCDLIVTEGRIPIREDGLYVHYWKYSSADNVNSVDNDNEQVPSPPPLYPVVVLHGGPGMPHNYMLPLKQLACRPDRYGRTRDIYFYDQGGCGESVHPVSNRSTQNASNSQDHANTLVDEHPYLLDPMYYATVELPKVLDHLLGSNSNSGGYHLVANSWGTILAQYFVLDYYNPKREAAHQQGGIDAGTDPSLFPELASMTLSGPLSDGDLYVRSQWADAEDGGYNNLGQLPPFVRNRIHGLEKGNAYGSAEYQAIDESLTGRFTCRIVPAPDCFAVSASGPGLNEDVYVGIQGPSEFTLGGVLEGFNLTGRLPAIEVPVLLTSGAFDTMRPPVVDALYQALPLAEWTMSEFSGHVTMIDDAGWTNGVVDDFLGRVEGATTPLGSNGNGSSSSFRPIPERCGPAGCVPKETAVRNARGIVGDATIDGTGIGDNPVIVSFLSLIAGLVIGRYLLPTNFSSRRVAEGYESI</sequence>